<proteinExistence type="predicted"/>
<evidence type="ECO:0000256" key="2">
    <source>
        <dbReference type="SAM" id="Phobius"/>
    </source>
</evidence>
<keyword evidence="2" id="KW-1133">Transmembrane helix</keyword>
<dbReference type="AlphaFoldDB" id="A0A1G2GYB7"/>
<dbReference type="InterPro" id="IPR008972">
    <property type="entry name" value="Cupredoxin"/>
</dbReference>
<comment type="caution">
    <text evidence="3">The sequence shown here is derived from an EMBL/GenBank/DDBJ whole genome shotgun (WGS) entry which is preliminary data.</text>
</comment>
<keyword evidence="2" id="KW-0472">Membrane</keyword>
<accession>A0A1G2GYB7</accession>
<feature type="region of interest" description="Disordered" evidence="1">
    <location>
        <begin position="34"/>
        <end position="71"/>
    </location>
</feature>
<gene>
    <name evidence="3" type="ORF">A3B25_02850</name>
</gene>
<keyword evidence="2" id="KW-0812">Transmembrane</keyword>
<dbReference type="SUPFAM" id="SSF49503">
    <property type="entry name" value="Cupredoxins"/>
    <property type="match status" value="1"/>
</dbReference>
<dbReference type="Proteomes" id="UP000179106">
    <property type="component" value="Unassembled WGS sequence"/>
</dbReference>
<feature type="transmembrane region" description="Helical" evidence="2">
    <location>
        <begin position="7"/>
        <end position="29"/>
    </location>
</feature>
<evidence type="ECO:0008006" key="5">
    <source>
        <dbReference type="Google" id="ProtNLM"/>
    </source>
</evidence>
<name>A0A1G2GYB7_9BACT</name>
<dbReference type="Gene3D" id="2.60.40.420">
    <property type="entry name" value="Cupredoxins - blue copper proteins"/>
    <property type="match status" value="1"/>
</dbReference>
<organism evidence="3 4">
    <name type="scientific">Candidatus Ryanbacteria bacterium RIFCSPLOWO2_01_FULL_48_26</name>
    <dbReference type="NCBI Taxonomy" id="1802126"/>
    <lineage>
        <taxon>Bacteria</taxon>
        <taxon>Candidatus Ryaniibacteriota</taxon>
    </lineage>
</organism>
<evidence type="ECO:0000256" key="1">
    <source>
        <dbReference type="SAM" id="MobiDB-lite"/>
    </source>
</evidence>
<dbReference type="EMBL" id="MHNW01000001">
    <property type="protein sequence ID" value="OGZ54768.1"/>
    <property type="molecule type" value="Genomic_DNA"/>
</dbReference>
<sequence length="270" mass="29324">MNIKPNYLVITISILVVSMVAVALIAMIVRDTQTESPAPGNQANSGAPQTTPSANGTPTQTPAPAKPSGNTTVAGSKISILSPIASNSWVIGQNNLIRWSSEGKVPGSIYLVRVSDKAVVGWIISNIGPHQTSYTWDTRDVFLSRTNPAKKNIETGNYIIKIKFDSNAMPEISSAPFSIIYSTEVQIPTYNVQIKDFKFNPATITLKKGDKIRFTNNDPVEHRIMLASVSPFVLPPGQSFVFDTSVFQSGSSYTFYSEAYSTLTLKVTVQ</sequence>
<protein>
    <recommendedName>
        <fullName evidence="5">EfeO-type cupredoxin-like domain-containing protein</fullName>
    </recommendedName>
</protein>
<evidence type="ECO:0000313" key="3">
    <source>
        <dbReference type="EMBL" id="OGZ54768.1"/>
    </source>
</evidence>
<evidence type="ECO:0000313" key="4">
    <source>
        <dbReference type="Proteomes" id="UP000179106"/>
    </source>
</evidence>
<reference evidence="3 4" key="1">
    <citation type="journal article" date="2016" name="Nat. Commun.">
        <title>Thousands of microbial genomes shed light on interconnected biogeochemical processes in an aquifer system.</title>
        <authorList>
            <person name="Anantharaman K."/>
            <person name="Brown C.T."/>
            <person name="Hug L.A."/>
            <person name="Sharon I."/>
            <person name="Castelle C.J."/>
            <person name="Probst A.J."/>
            <person name="Thomas B.C."/>
            <person name="Singh A."/>
            <person name="Wilkins M.J."/>
            <person name="Karaoz U."/>
            <person name="Brodie E.L."/>
            <person name="Williams K.H."/>
            <person name="Hubbard S.S."/>
            <person name="Banfield J.F."/>
        </authorList>
    </citation>
    <scope>NUCLEOTIDE SEQUENCE [LARGE SCALE GENOMIC DNA]</scope>
</reference>